<name>A0A9W8V7I6_9HYPO</name>
<dbReference type="Proteomes" id="UP001152049">
    <property type="component" value="Unassembled WGS sequence"/>
</dbReference>
<dbReference type="AlphaFoldDB" id="A0A9W8V7I6"/>
<dbReference type="EMBL" id="JAOQAZ010000041">
    <property type="protein sequence ID" value="KAJ4246862.1"/>
    <property type="molecule type" value="Genomic_DNA"/>
</dbReference>
<comment type="caution">
    <text evidence="1">The sequence shown here is derived from an EMBL/GenBank/DDBJ whole genome shotgun (WGS) entry which is preliminary data.</text>
</comment>
<evidence type="ECO:0000313" key="2">
    <source>
        <dbReference type="Proteomes" id="UP001152049"/>
    </source>
</evidence>
<reference evidence="1" key="1">
    <citation type="submission" date="2022-09" db="EMBL/GenBank/DDBJ databases">
        <title>Fusarium specimens isolated from Avocado Roots.</title>
        <authorList>
            <person name="Stajich J."/>
            <person name="Roper C."/>
            <person name="Heimlech-Rivalta G."/>
        </authorList>
    </citation>
    <scope>NUCLEOTIDE SEQUENCE</scope>
    <source>
        <strain evidence="1">CF00136</strain>
    </source>
</reference>
<proteinExistence type="predicted"/>
<accession>A0A9W8V7I6</accession>
<sequence length="154" mass="17656">MSDLDALDIDQYRKLHRSIALTQYQLFTASAYQTGCLTFDSSNTVCVGHISASFGSERPSPRATDYFLTWAKQEPKFQNLDYLVDPKSSIATDTFPEHLSSTIQRLHAHRSDWYPIVHADFLLHDILFDDNLEVSESSTGRMRILHQPRSSHHE</sequence>
<protein>
    <submittedName>
        <fullName evidence="1">Uncharacterized protein</fullName>
    </submittedName>
</protein>
<gene>
    <name evidence="1" type="ORF">NW762_013414</name>
</gene>
<keyword evidence="2" id="KW-1185">Reference proteome</keyword>
<organism evidence="1 2">
    <name type="scientific">Fusarium torreyae</name>
    <dbReference type="NCBI Taxonomy" id="1237075"/>
    <lineage>
        <taxon>Eukaryota</taxon>
        <taxon>Fungi</taxon>
        <taxon>Dikarya</taxon>
        <taxon>Ascomycota</taxon>
        <taxon>Pezizomycotina</taxon>
        <taxon>Sordariomycetes</taxon>
        <taxon>Hypocreomycetidae</taxon>
        <taxon>Hypocreales</taxon>
        <taxon>Nectriaceae</taxon>
        <taxon>Fusarium</taxon>
    </lineage>
</organism>
<dbReference type="OrthoDB" id="10003767at2759"/>
<evidence type="ECO:0000313" key="1">
    <source>
        <dbReference type="EMBL" id="KAJ4246862.1"/>
    </source>
</evidence>